<dbReference type="CTD" id="8586252"/>
<dbReference type="EMBL" id="HE600983">
    <property type="protein sequence ID" value="CAP32695.2"/>
    <property type="molecule type" value="Genomic_DNA"/>
</dbReference>
<dbReference type="STRING" id="6238.A8XJ70"/>
<feature type="domain" description="MRG" evidence="2">
    <location>
        <begin position="120"/>
        <end position="214"/>
    </location>
</feature>
<dbReference type="WormBase" id="CBG14008">
    <property type="protein sequence ID" value="CBP09558"/>
    <property type="gene ID" value="WBGene00034665"/>
</dbReference>
<dbReference type="InterPro" id="IPR026541">
    <property type="entry name" value="MRG_dom"/>
</dbReference>
<dbReference type="KEGG" id="cbr:CBG_14008"/>
<proteinExistence type="predicted"/>
<evidence type="ECO:0000313" key="4">
    <source>
        <dbReference type="Proteomes" id="UP000008549"/>
    </source>
</evidence>
<dbReference type="InParanoid" id="A8XJ70"/>
<dbReference type="Gene3D" id="1.10.274.30">
    <property type="entry name" value="MRG domain"/>
    <property type="match status" value="1"/>
</dbReference>
<dbReference type="PROSITE" id="PS51640">
    <property type="entry name" value="MRG"/>
    <property type="match status" value="1"/>
</dbReference>
<evidence type="ECO:0000256" key="1">
    <source>
        <dbReference type="SAM" id="MobiDB-lite"/>
    </source>
</evidence>
<evidence type="ECO:0000313" key="3">
    <source>
        <dbReference type="EMBL" id="CAP32695.2"/>
    </source>
</evidence>
<feature type="region of interest" description="Disordered" evidence="1">
    <location>
        <begin position="221"/>
        <end position="283"/>
    </location>
</feature>
<dbReference type="RefSeq" id="XP_045095316.1">
    <property type="nucleotide sequence ID" value="XM_045239397.1"/>
</dbReference>
<feature type="compositionally biased region" description="Basic residues" evidence="1">
    <location>
        <begin position="274"/>
        <end position="283"/>
    </location>
</feature>
<accession>A8XJ70</accession>
<dbReference type="AlphaFoldDB" id="A8XJ70"/>
<dbReference type="Proteomes" id="UP000008549">
    <property type="component" value="Unassembled WGS sequence"/>
</dbReference>
<gene>
    <name evidence="3 5" type="ORF">CBG14008</name>
    <name evidence="3" type="ORF">CBG_14008</name>
</gene>
<sequence>MSSQQNGTPKIEAEAQDLNSGIQSQTKIWRTRIPEPLPLEKYPVFRLPAVLEEVIKKDFLDRQNNCNSELPVEFKSITDIITTKLLLIEVFSSNWSSKIMIRKLWNPTTTPMGETKKNVKQLLYKTEWKNAQKQATNFARQQKKRKIEDPGYVIVEFKATEHYGFIHLLRLFTKLPNLIYGCRSGTVWTYNGLKNIFNSLTPFIQFLVENKDVFQRAVNKNPAFNSGDNDDGDMVPKPKKSRLENYENGVNLDGAPSKITKSDKDDFQQPNMRLSRKKRIAAE</sequence>
<organism evidence="3 4">
    <name type="scientific">Caenorhabditis briggsae</name>
    <dbReference type="NCBI Taxonomy" id="6238"/>
    <lineage>
        <taxon>Eukaryota</taxon>
        <taxon>Metazoa</taxon>
        <taxon>Ecdysozoa</taxon>
        <taxon>Nematoda</taxon>
        <taxon>Chromadorea</taxon>
        <taxon>Rhabditida</taxon>
        <taxon>Rhabditina</taxon>
        <taxon>Rhabditomorpha</taxon>
        <taxon>Rhabditoidea</taxon>
        <taxon>Rhabditidae</taxon>
        <taxon>Peloderinae</taxon>
        <taxon>Caenorhabditis</taxon>
    </lineage>
</organism>
<keyword evidence="4" id="KW-1185">Reference proteome</keyword>
<name>A8XJ70_CAEBR</name>
<evidence type="ECO:0000259" key="2">
    <source>
        <dbReference type="Pfam" id="PF05712"/>
    </source>
</evidence>
<reference evidence="3 4" key="2">
    <citation type="journal article" date="2011" name="PLoS Genet.">
        <title>Caenorhabditis briggsae recombinant inbred line genotypes reveal inter-strain incompatibility and the evolution of recombination.</title>
        <authorList>
            <person name="Ross J.A."/>
            <person name="Koboldt D.C."/>
            <person name="Staisch J.E."/>
            <person name="Chamberlin H.M."/>
            <person name="Gupta B.P."/>
            <person name="Miller R.D."/>
            <person name="Baird S.E."/>
            <person name="Haag E.S."/>
        </authorList>
    </citation>
    <scope>NUCLEOTIDE SEQUENCE [LARGE SCALE GENOMIC DNA]</scope>
    <source>
        <strain evidence="3 4">AF16</strain>
    </source>
</reference>
<dbReference type="HOGENOM" id="CLU_984269_0_0_1"/>
<dbReference type="GeneID" id="8586252"/>
<evidence type="ECO:0000313" key="5">
    <source>
        <dbReference type="WormBase" id="CBG14008"/>
    </source>
</evidence>
<reference evidence="3 4" key="1">
    <citation type="journal article" date="2003" name="PLoS Biol.">
        <title>The genome sequence of Caenorhabditis briggsae: a platform for comparative genomics.</title>
        <authorList>
            <person name="Stein L.D."/>
            <person name="Bao Z."/>
            <person name="Blasiar D."/>
            <person name="Blumenthal T."/>
            <person name="Brent M.R."/>
            <person name="Chen N."/>
            <person name="Chinwalla A."/>
            <person name="Clarke L."/>
            <person name="Clee C."/>
            <person name="Coghlan A."/>
            <person name="Coulson A."/>
            <person name="D'Eustachio P."/>
            <person name="Fitch D.H."/>
            <person name="Fulton L.A."/>
            <person name="Fulton R.E."/>
            <person name="Griffiths-Jones S."/>
            <person name="Harris T.W."/>
            <person name="Hillier L.W."/>
            <person name="Kamath R."/>
            <person name="Kuwabara P.E."/>
            <person name="Mardis E.R."/>
            <person name="Marra M.A."/>
            <person name="Miner T.L."/>
            <person name="Minx P."/>
            <person name="Mullikin J.C."/>
            <person name="Plumb R.W."/>
            <person name="Rogers J."/>
            <person name="Schein J.E."/>
            <person name="Sohrmann M."/>
            <person name="Spieth J."/>
            <person name="Stajich J.E."/>
            <person name="Wei C."/>
            <person name="Willey D."/>
            <person name="Wilson R.K."/>
            <person name="Durbin R."/>
            <person name="Waterston R.H."/>
        </authorList>
    </citation>
    <scope>NUCLEOTIDE SEQUENCE [LARGE SCALE GENOMIC DNA]</scope>
    <source>
        <strain evidence="3 4">AF16</strain>
    </source>
</reference>
<dbReference type="Pfam" id="PF05712">
    <property type="entry name" value="MRG"/>
    <property type="match status" value="1"/>
</dbReference>
<dbReference type="InterPro" id="IPR038217">
    <property type="entry name" value="MRG_C_sf"/>
</dbReference>
<protein>
    <submittedName>
        <fullName evidence="3">Protein CBG14008</fullName>
    </submittedName>
</protein>